<dbReference type="AlphaFoldDB" id="A0AAE0NTK8"/>
<evidence type="ECO:0000256" key="1">
    <source>
        <dbReference type="SAM" id="MobiDB-lite"/>
    </source>
</evidence>
<keyword evidence="3" id="KW-1185">Reference proteome</keyword>
<dbReference type="Proteomes" id="UP001285441">
    <property type="component" value="Unassembled WGS sequence"/>
</dbReference>
<proteinExistence type="predicted"/>
<comment type="caution">
    <text evidence="2">The sequence shown here is derived from an EMBL/GenBank/DDBJ whole genome shotgun (WGS) entry which is preliminary data.</text>
</comment>
<reference evidence="2" key="2">
    <citation type="submission" date="2023-06" db="EMBL/GenBank/DDBJ databases">
        <authorList>
            <consortium name="Lawrence Berkeley National Laboratory"/>
            <person name="Haridas S."/>
            <person name="Hensen N."/>
            <person name="Bonometti L."/>
            <person name="Westerberg I."/>
            <person name="Brannstrom I.O."/>
            <person name="Guillou S."/>
            <person name="Cros-Aarteil S."/>
            <person name="Calhoun S."/>
            <person name="Kuo A."/>
            <person name="Mondo S."/>
            <person name="Pangilinan J."/>
            <person name="Riley R."/>
            <person name="LaButti K."/>
            <person name="Andreopoulos B."/>
            <person name="Lipzen A."/>
            <person name="Chen C."/>
            <person name="Yanf M."/>
            <person name="Daum C."/>
            <person name="Ng V."/>
            <person name="Clum A."/>
            <person name="Steindorff A."/>
            <person name="Ohm R."/>
            <person name="Martin F."/>
            <person name="Silar P."/>
            <person name="Natvig D."/>
            <person name="Lalanne C."/>
            <person name="Gautier V."/>
            <person name="Ament-velasquez S.L."/>
            <person name="Kruys A."/>
            <person name="Hutchinson M.I."/>
            <person name="Powell A.J."/>
            <person name="Barry K."/>
            <person name="Miller A.N."/>
            <person name="Grigoriev I.V."/>
            <person name="Debuchy R."/>
            <person name="Gladieux P."/>
            <person name="Thoren M.H."/>
            <person name="Johannesson H."/>
        </authorList>
    </citation>
    <scope>NUCLEOTIDE SEQUENCE</scope>
    <source>
        <strain evidence="2">CBS 232.78</strain>
    </source>
</reference>
<dbReference type="EMBL" id="JAULSW010000003">
    <property type="protein sequence ID" value="KAK3387436.1"/>
    <property type="molecule type" value="Genomic_DNA"/>
</dbReference>
<sequence>MEDIAINYELWGYKVGRAGRVPKQVIRIRKAKLDRPAGYLGALMVIFQGLAQPGVPRSLIPTALSKPSWRLLLHFIMDTIEKTGVVVAKMSRDERAIFSILAQKEGGLCKAHPIPSRMEEKIVFYRKWTVDCPTVGGKVARVTLWKKNISNFCAEFFKEHMSGEGVVKHAAEAEATIMNNDAGDPVQNSGAQNSEVSISEAEAEAEEANQLLLQNLFNGNNSADYSFEEAEELAWSCHERFDESAKETHSTMLAMGFATILALEPRGKEIGDHTHDADNEPAKEGDYYADDEMEIRG</sequence>
<reference evidence="2" key="1">
    <citation type="journal article" date="2023" name="Mol. Phylogenet. Evol.">
        <title>Genome-scale phylogeny and comparative genomics of the fungal order Sordariales.</title>
        <authorList>
            <person name="Hensen N."/>
            <person name="Bonometti L."/>
            <person name="Westerberg I."/>
            <person name="Brannstrom I.O."/>
            <person name="Guillou S."/>
            <person name="Cros-Aarteil S."/>
            <person name="Calhoun S."/>
            <person name="Haridas S."/>
            <person name="Kuo A."/>
            <person name="Mondo S."/>
            <person name="Pangilinan J."/>
            <person name="Riley R."/>
            <person name="LaButti K."/>
            <person name="Andreopoulos B."/>
            <person name="Lipzen A."/>
            <person name="Chen C."/>
            <person name="Yan M."/>
            <person name="Daum C."/>
            <person name="Ng V."/>
            <person name="Clum A."/>
            <person name="Steindorff A."/>
            <person name="Ohm R.A."/>
            <person name="Martin F."/>
            <person name="Silar P."/>
            <person name="Natvig D.O."/>
            <person name="Lalanne C."/>
            <person name="Gautier V."/>
            <person name="Ament-Velasquez S.L."/>
            <person name="Kruys A."/>
            <person name="Hutchinson M.I."/>
            <person name="Powell A.J."/>
            <person name="Barry K."/>
            <person name="Miller A.N."/>
            <person name="Grigoriev I.V."/>
            <person name="Debuchy R."/>
            <person name="Gladieux P."/>
            <person name="Hiltunen Thoren M."/>
            <person name="Johannesson H."/>
        </authorList>
    </citation>
    <scope>NUCLEOTIDE SEQUENCE</scope>
    <source>
        <strain evidence="2">CBS 232.78</strain>
    </source>
</reference>
<name>A0AAE0NTK8_9PEZI</name>
<feature type="region of interest" description="Disordered" evidence="1">
    <location>
        <begin position="269"/>
        <end position="297"/>
    </location>
</feature>
<organism evidence="2 3">
    <name type="scientific">Podospora didyma</name>
    <dbReference type="NCBI Taxonomy" id="330526"/>
    <lineage>
        <taxon>Eukaryota</taxon>
        <taxon>Fungi</taxon>
        <taxon>Dikarya</taxon>
        <taxon>Ascomycota</taxon>
        <taxon>Pezizomycotina</taxon>
        <taxon>Sordariomycetes</taxon>
        <taxon>Sordariomycetidae</taxon>
        <taxon>Sordariales</taxon>
        <taxon>Podosporaceae</taxon>
        <taxon>Podospora</taxon>
    </lineage>
</organism>
<evidence type="ECO:0000313" key="3">
    <source>
        <dbReference type="Proteomes" id="UP001285441"/>
    </source>
</evidence>
<gene>
    <name evidence="2" type="ORF">B0H63DRAFT_521488</name>
</gene>
<protein>
    <submittedName>
        <fullName evidence="2">Uncharacterized protein</fullName>
    </submittedName>
</protein>
<feature type="region of interest" description="Disordered" evidence="1">
    <location>
        <begin position="181"/>
        <end position="203"/>
    </location>
</feature>
<feature type="compositionally biased region" description="Basic and acidic residues" evidence="1">
    <location>
        <begin position="269"/>
        <end position="286"/>
    </location>
</feature>
<evidence type="ECO:0000313" key="2">
    <source>
        <dbReference type="EMBL" id="KAK3387436.1"/>
    </source>
</evidence>
<accession>A0AAE0NTK8</accession>
<feature type="compositionally biased region" description="Acidic residues" evidence="1">
    <location>
        <begin position="287"/>
        <end position="297"/>
    </location>
</feature>